<keyword evidence="3" id="KW-1185">Reference proteome</keyword>
<dbReference type="RefSeq" id="WP_089383286.1">
    <property type="nucleotide sequence ID" value="NZ_FZNQ01000001.1"/>
</dbReference>
<keyword evidence="1" id="KW-0472">Membrane</keyword>
<evidence type="ECO:0000313" key="2">
    <source>
        <dbReference type="EMBL" id="SNR24929.1"/>
    </source>
</evidence>
<feature type="transmembrane region" description="Helical" evidence="1">
    <location>
        <begin position="12"/>
        <end position="31"/>
    </location>
</feature>
<gene>
    <name evidence="2" type="ORF">SAMN06264855_101313</name>
</gene>
<reference evidence="2 3" key="1">
    <citation type="submission" date="2017-06" db="EMBL/GenBank/DDBJ databases">
        <authorList>
            <person name="Kim H.J."/>
            <person name="Triplett B.A."/>
        </authorList>
    </citation>
    <scope>NUCLEOTIDE SEQUENCE [LARGE SCALE GENOMIC DNA]</scope>
    <source>
        <strain evidence="2 3">DSM 8800</strain>
    </source>
</reference>
<dbReference type="OrthoDB" id="323190at2157"/>
<feature type="transmembrane region" description="Helical" evidence="1">
    <location>
        <begin position="92"/>
        <end position="109"/>
    </location>
</feature>
<keyword evidence="1" id="KW-0812">Transmembrane</keyword>
<dbReference type="AlphaFoldDB" id="A0A238UUK1"/>
<sequence>MSDSLYGRYGRQVLGGIILGLALLSAVGGYFQIEQRGLAAIGDVGVSLYIAALVVWGFFKEGFDTFRFRAALYFGLVLWGTVDILGGSESPLSYVLLIGGSLLLARAMYKYAEQQRKPVYER</sequence>
<protein>
    <submittedName>
        <fullName evidence="2">Uncharacterized protein</fullName>
    </submittedName>
</protein>
<feature type="transmembrane region" description="Helical" evidence="1">
    <location>
        <begin position="66"/>
        <end position="86"/>
    </location>
</feature>
<dbReference type="Proteomes" id="UP000198397">
    <property type="component" value="Unassembled WGS sequence"/>
</dbReference>
<organism evidence="2 3">
    <name type="scientific">Halorubrum vacuolatum</name>
    <name type="common">Natronobacterium vacuolatum</name>
    <dbReference type="NCBI Taxonomy" id="63740"/>
    <lineage>
        <taxon>Archaea</taxon>
        <taxon>Methanobacteriati</taxon>
        <taxon>Methanobacteriota</taxon>
        <taxon>Stenosarchaea group</taxon>
        <taxon>Halobacteria</taxon>
        <taxon>Halobacteriales</taxon>
        <taxon>Haloferacaceae</taxon>
        <taxon>Halorubrum</taxon>
    </lineage>
</organism>
<proteinExistence type="predicted"/>
<name>A0A238UUK1_HALVU</name>
<accession>A0A238UUK1</accession>
<feature type="transmembrane region" description="Helical" evidence="1">
    <location>
        <begin position="37"/>
        <end position="59"/>
    </location>
</feature>
<evidence type="ECO:0000313" key="3">
    <source>
        <dbReference type="Proteomes" id="UP000198397"/>
    </source>
</evidence>
<evidence type="ECO:0000256" key="1">
    <source>
        <dbReference type="SAM" id="Phobius"/>
    </source>
</evidence>
<dbReference type="EMBL" id="FZNQ01000001">
    <property type="protein sequence ID" value="SNR24929.1"/>
    <property type="molecule type" value="Genomic_DNA"/>
</dbReference>
<keyword evidence="1" id="KW-1133">Transmembrane helix</keyword>